<reference evidence="2" key="1">
    <citation type="submission" date="2022-06" db="EMBL/GenBank/DDBJ databases">
        <title>Genome Sequence of Candolleomyces eurysporus.</title>
        <authorList>
            <person name="Buettner E."/>
        </authorList>
    </citation>
    <scope>NUCLEOTIDE SEQUENCE</scope>
    <source>
        <strain evidence="2">VTCC 930004</strain>
    </source>
</reference>
<feature type="chain" id="PRO_5041155104" evidence="1">
    <location>
        <begin position="25"/>
        <end position="170"/>
    </location>
</feature>
<evidence type="ECO:0000313" key="4">
    <source>
        <dbReference type="Proteomes" id="UP001140091"/>
    </source>
</evidence>
<comment type="caution">
    <text evidence="2">The sequence shown here is derived from an EMBL/GenBank/DDBJ whole genome shotgun (WGS) entry which is preliminary data.</text>
</comment>
<keyword evidence="1" id="KW-0732">Signal</keyword>
<protein>
    <submittedName>
        <fullName evidence="2">Uncharacterized protein</fullName>
    </submittedName>
</protein>
<dbReference type="Proteomes" id="UP001140091">
    <property type="component" value="Unassembled WGS sequence"/>
</dbReference>
<keyword evidence="4" id="KW-1185">Reference proteome</keyword>
<dbReference type="AlphaFoldDB" id="A0A9W8JCG4"/>
<dbReference type="EMBL" id="JANBPK010000747">
    <property type="protein sequence ID" value="KAJ2933306.1"/>
    <property type="molecule type" value="Genomic_DNA"/>
</dbReference>
<dbReference type="EMBL" id="JANBPK010000930">
    <property type="protein sequence ID" value="KAJ2928330.1"/>
    <property type="molecule type" value="Genomic_DNA"/>
</dbReference>
<sequence length="170" mass="17318">MKFISAVTMATTAVLLQSVALVSALDMRFWPTPNCSGGFLQCGNLPAGVCCFSSSSPAASIQLTSTAGVADFSGWGGQNCQPPLSVRSSSSGCVPGSFAMLSGNWRSSSRIAAAASESSSTDCVEPDSFGFVDETGKEQVAKITEANKEAVYGALKKGDVAALRTQAAAA</sequence>
<evidence type="ECO:0000313" key="3">
    <source>
        <dbReference type="EMBL" id="KAJ2933306.1"/>
    </source>
</evidence>
<evidence type="ECO:0000313" key="2">
    <source>
        <dbReference type="EMBL" id="KAJ2928330.1"/>
    </source>
</evidence>
<gene>
    <name evidence="3" type="ORF">H1R20_g3790</name>
    <name evidence="2" type="ORF">H1R20_g8759</name>
</gene>
<dbReference type="OrthoDB" id="2949332at2759"/>
<evidence type="ECO:0000256" key="1">
    <source>
        <dbReference type="SAM" id="SignalP"/>
    </source>
</evidence>
<proteinExistence type="predicted"/>
<feature type="non-terminal residue" evidence="2">
    <location>
        <position position="170"/>
    </location>
</feature>
<accession>A0A9W8JCG4</accession>
<feature type="signal peptide" evidence="1">
    <location>
        <begin position="1"/>
        <end position="24"/>
    </location>
</feature>
<name>A0A9W8JCG4_9AGAR</name>
<organism evidence="2 4">
    <name type="scientific">Candolleomyces eurysporus</name>
    <dbReference type="NCBI Taxonomy" id="2828524"/>
    <lineage>
        <taxon>Eukaryota</taxon>
        <taxon>Fungi</taxon>
        <taxon>Dikarya</taxon>
        <taxon>Basidiomycota</taxon>
        <taxon>Agaricomycotina</taxon>
        <taxon>Agaricomycetes</taxon>
        <taxon>Agaricomycetidae</taxon>
        <taxon>Agaricales</taxon>
        <taxon>Agaricineae</taxon>
        <taxon>Psathyrellaceae</taxon>
        <taxon>Candolleomyces</taxon>
    </lineage>
</organism>